<evidence type="ECO:0000259" key="5">
    <source>
        <dbReference type="Pfam" id="PF00535"/>
    </source>
</evidence>
<comment type="pathway">
    <text evidence="1">Cell wall biogenesis; cell wall polysaccharide biosynthesis.</text>
</comment>
<accession>A0AAU8DN43</accession>
<feature type="domain" description="Glycosyltransferase 2-like" evidence="5">
    <location>
        <begin position="22"/>
        <end position="169"/>
    </location>
</feature>
<dbReference type="InterPro" id="IPR029044">
    <property type="entry name" value="Nucleotide-diphossugar_trans"/>
</dbReference>
<protein>
    <submittedName>
        <fullName evidence="6">Glycosyltransferase family 2 protein</fullName>
    </submittedName>
</protein>
<evidence type="ECO:0000256" key="1">
    <source>
        <dbReference type="ARBA" id="ARBA00004776"/>
    </source>
</evidence>
<name>A0AAU8DN43_9ACTN</name>
<proteinExistence type="inferred from homology"/>
<evidence type="ECO:0000256" key="2">
    <source>
        <dbReference type="ARBA" id="ARBA00006739"/>
    </source>
</evidence>
<dbReference type="Pfam" id="PF00535">
    <property type="entry name" value="Glycos_transf_2"/>
    <property type="match status" value="1"/>
</dbReference>
<organism evidence="6">
    <name type="scientific">Nakamurella sp. A5-74</name>
    <dbReference type="NCBI Taxonomy" id="3158264"/>
    <lineage>
        <taxon>Bacteria</taxon>
        <taxon>Bacillati</taxon>
        <taxon>Actinomycetota</taxon>
        <taxon>Actinomycetes</taxon>
        <taxon>Nakamurellales</taxon>
        <taxon>Nakamurellaceae</taxon>
        <taxon>Nakamurella</taxon>
    </lineage>
</organism>
<dbReference type="SUPFAM" id="SSF53448">
    <property type="entry name" value="Nucleotide-diphospho-sugar transferases"/>
    <property type="match status" value="1"/>
</dbReference>
<dbReference type="PANTHER" id="PTHR43179:SF12">
    <property type="entry name" value="GALACTOFURANOSYLTRANSFERASE GLFT2"/>
    <property type="match status" value="1"/>
</dbReference>
<sequence length="313" mass="33868">MPAAPTPRVLLTVATFRRPADLAALLPLLERAAAEISPAAAIVVVDNDPDACARDQIALHPGVTYRHEPRPGIAAARNASLAAARERGIAWVAFLDDDERPDPGWLAALVRAMQEWRPAAVSGPVISVFEQEPDAWVRGSGTFESRPHAHGARIRGAATNNLLIDREVLDDRGLAFDDAFGLTGGSDSMLTRAMTHQGLEIRWTSEAVVREVVPVARTRRSWIVSRHRRTGNDWSRVTLALADGRREQLPARLRLVVTGVRRAVRGVIGSAMGAARRDAGRRGAARCDLATARGVLEGVFGRTRTEYARPGAS</sequence>
<keyword evidence="3" id="KW-0328">Glycosyltransferase</keyword>
<dbReference type="InterPro" id="IPR001173">
    <property type="entry name" value="Glyco_trans_2-like"/>
</dbReference>
<evidence type="ECO:0000256" key="3">
    <source>
        <dbReference type="ARBA" id="ARBA00022676"/>
    </source>
</evidence>
<reference evidence="6" key="1">
    <citation type="submission" date="2024-05" db="EMBL/GenBank/DDBJ databases">
        <authorList>
            <person name="Cai S.Y."/>
            <person name="Jin L.M."/>
            <person name="Li H.R."/>
        </authorList>
    </citation>
    <scope>NUCLEOTIDE SEQUENCE</scope>
    <source>
        <strain evidence="6">A5-74</strain>
    </source>
</reference>
<dbReference type="EMBL" id="CP159218">
    <property type="protein sequence ID" value="XCG62930.1"/>
    <property type="molecule type" value="Genomic_DNA"/>
</dbReference>
<gene>
    <name evidence="6" type="ORF">ABLG96_17170</name>
</gene>
<evidence type="ECO:0000256" key="4">
    <source>
        <dbReference type="ARBA" id="ARBA00022679"/>
    </source>
</evidence>
<evidence type="ECO:0000313" key="6">
    <source>
        <dbReference type="EMBL" id="XCG62930.1"/>
    </source>
</evidence>
<dbReference type="GO" id="GO:0016757">
    <property type="term" value="F:glycosyltransferase activity"/>
    <property type="evidence" value="ECO:0007669"/>
    <property type="project" value="UniProtKB-KW"/>
</dbReference>
<dbReference type="Gene3D" id="3.90.550.10">
    <property type="entry name" value="Spore Coat Polysaccharide Biosynthesis Protein SpsA, Chain A"/>
    <property type="match status" value="1"/>
</dbReference>
<keyword evidence="4" id="KW-0808">Transferase</keyword>
<dbReference type="RefSeq" id="WP_353648545.1">
    <property type="nucleotide sequence ID" value="NZ_CP159218.1"/>
</dbReference>
<comment type="similarity">
    <text evidence="2">Belongs to the glycosyltransferase 2 family.</text>
</comment>
<dbReference type="PANTHER" id="PTHR43179">
    <property type="entry name" value="RHAMNOSYLTRANSFERASE WBBL"/>
    <property type="match status" value="1"/>
</dbReference>
<dbReference type="AlphaFoldDB" id="A0AAU8DN43"/>